<accession>A0AAU6T4Q0</accession>
<sequence length="340" mass="38438">MLRIKKFSILVLSLLFATSFTYAASDKLATADELYQQAVIPYEQGWRKGVDLMLQAADLGSEQAQCWIAKSAVDSVWVWSDMSYKYFKMAADQNALCGLLALSVNEEGGIAIMRPKAFLVDGVSINTYKERFDAALSLGISESNIEALKLKGFLSDNKNEECKWFEKAAKFNDADAQFRLANKIKSGCGWYVIPGSREKSVRYWTEQAANHGNPRAMEVMSSYAEKDKDIVGMLAWLERAANTGNINSIRIYSTYLMGGDEFTIPIPADMQSNKKAYAWLYVLIHQLPPETEDSAYSRSVKELSILEKKLSENEIEDAKSWANEWMKTHQVRSYFLEFGM</sequence>
<reference evidence="2" key="1">
    <citation type="submission" date="2022-03" db="EMBL/GenBank/DDBJ databases">
        <title>Sea Food Isolates.</title>
        <authorList>
            <person name="Li C."/>
        </authorList>
    </citation>
    <scope>NUCLEOTIDE SEQUENCE</scope>
    <source>
        <strain evidence="2">19NY04SH05-1</strain>
    </source>
</reference>
<evidence type="ECO:0000256" key="1">
    <source>
        <dbReference type="SAM" id="SignalP"/>
    </source>
</evidence>
<name>A0AAU6T4Q0_9GAMM</name>
<evidence type="ECO:0000313" key="2">
    <source>
        <dbReference type="EMBL" id="XAG40052.1"/>
    </source>
</evidence>
<dbReference type="SUPFAM" id="SSF81901">
    <property type="entry name" value="HCP-like"/>
    <property type="match status" value="1"/>
</dbReference>
<organism evidence="2">
    <name type="scientific">Aeromonas sp. 19NY04SH05-1</name>
    <dbReference type="NCBI Taxonomy" id="2920537"/>
    <lineage>
        <taxon>Bacteria</taxon>
        <taxon>Pseudomonadati</taxon>
        <taxon>Pseudomonadota</taxon>
        <taxon>Gammaproteobacteria</taxon>
        <taxon>Aeromonadales</taxon>
        <taxon>Aeromonadaceae</taxon>
        <taxon>Aeromonas</taxon>
    </lineage>
</organism>
<feature type="chain" id="PRO_5043683263" description="Sel1 repeat family protein" evidence="1">
    <location>
        <begin position="24"/>
        <end position="340"/>
    </location>
</feature>
<proteinExistence type="predicted"/>
<feature type="signal peptide" evidence="1">
    <location>
        <begin position="1"/>
        <end position="23"/>
    </location>
</feature>
<dbReference type="RefSeq" id="WP_354688318.1">
    <property type="nucleotide sequence ID" value="NZ_CP095328.1"/>
</dbReference>
<evidence type="ECO:0008006" key="3">
    <source>
        <dbReference type="Google" id="ProtNLM"/>
    </source>
</evidence>
<keyword evidence="1" id="KW-0732">Signal</keyword>
<dbReference type="AlphaFoldDB" id="A0AAU6T4Q0"/>
<gene>
    <name evidence="2" type="ORF">MRK42_13670</name>
</gene>
<dbReference type="Gene3D" id="1.25.40.10">
    <property type="entry name" value="Tetratricopeptide repeat domain"/>
    <property type="match status" value="1"/>
</dbReference>
<protein>
    <recommendedName>
        <fullName evidence="3">Sel1 repeat family protein</fullName>
    </recommendedName>
</protein>
<dbReference type="InterPro" id="IPR011990">
    <property type="entry name" value="TPR-like_helical_dom_sf"/>
</dbReference>
<dbReference type="EMBL" id="CP095328">
    <property type="protein sequence ID" value="XAG40052.1"/>
    <property type="molecule type" value="Genomic_DNA"/>
</dbReference>